<comment type="subunit">
    <text evidence="2">Homodimer.</text>
</comment>
<dbReference type="EMBL" id="BMMU01000005">
    <property type="protein sequence ID" value="GGJ24671.1"/>
    <property type="molecule type" value="Genomic_DNA"/>
</dbReference>
<dbReference type="AlphaFoldDB" id="A0A917KQK6"/>
<evidence type="ECO:0000256" key="4">
    <source>
        <dbReference type="RuleBase" id="RU361205"/>
    </source>
</evidence>
<dbReference type="GO" id="GO:0004156">
    <property type="term" value="F:dihydropteroate synthase activity"/>
    <property type="evidence" value="ECO:0007669"/>
    <property type="project" value="UniProtKB-EC"/>
</dbReference>
<dbReference type="GO" id="GO:0005829">
    <property type="term" value="C:cytosol"/>
    <property type="evidence" value="ECO:0007669"/>
    <property type="project" value="TreeGrafter"/>
</dbReference>
<dbReference type="InterPro" id="IPR006390">
    <property type="entry name" value="DHP_synth_dom"/>
</dbReference>
<keyword evidence="4" id="KW-0460">Magnesium</keyword>
<sequence>MPNAAGSDRAMRVWQLWSQAAEHRADLPAGHRNYWETHTVRSQGMLRLGRREFGTHEPVIMAIVNRTPDSFYDQGATFRDEPALARVEQAVSEGAAIIDIGGVKAGPGEEVTAAEEARRTVGFVAEVRRRFPDVIISVDTWRADVGEAVCEAGADLLNDAWGGVDPRLAEVAGRYGVGLVCTHAGGAEPRTRPHRVAYEDVMADILRVTVGLAERAVALGVARESVLIDPGHDFGKNTRHGLEATRRLGEMVETGWPVLVSLSNKDFVGETLDRPVKERLVGTLATTAVSMWLGARVYRVHEVAETRQVLDMVTSIAGHRPPAVARRGLA</sequence>
<dbReference type="FunFam" id="3.20.20.20:FF:000008">
    <property type="entry name" value="Dihydropteroate synthase"/>
    <property type="match status" value="1"/>
</dbReference>
<proteinExistence type="inferred from homology"/>
<dbReference type="NCBIfam" id="TIGR01496">
    <property type="entry name" value="DHPS"/>
    <property type="match status" value="1"/>
</dbReference>
<gene>
    <name evidence="6" type="ORF">GCM10012282_21530</name>
</gene>
<comment type="pathway">
    <text evidence="4">Cofactor biosynthesis; tetrahydrofolate biosynthesis; 7,8-dihydrofolate from 2-amino-4-hydroxy-6-hydroxymethyl-7,8-dihydropteridine diphosphate and 4-aminobenzoate: step 1/2.</text>
</comment>
<accession>A0A917KQK6</accession>
<evidence type="ECO:0000256" key="1">
    <source>
        <dbReference type="ARBA" id="ARBA00009503"/>
    </source>
</evidence>
<dbReference type="PROSITE" id="PS00793">
    <property type="entry name" value="DHPS_2"/>
    <property type="match status" value="1"/>
</dbReference>
<protein>
    <recommendedName>
        <fullName evidence="4">Dihydropteroate synthase</fullName>
        <shortName evidence="4">DHPS</shortName>
        <ecNumber evidence="4">2.5.1.15</ecNumber>
    </recommendedName>
    <alternativeName>
        <fullName evidence="4">Dihydropteroate pyrophosphorylase</fullName>
    </alternativeName>
</protein>
<reference evidence="6" key="2">
    <citation type="submission" date="2020-09" db="EMBL/GenBank/DDBJ databases">
        <authorList>
            <person name="Sun Q."/>
            <person name="Zhou Y."/>
        </authorList>
    </citation>
    <scope>NUCLEOTIDE SEQUENCE</scope>
    <source>
        <strain evidence="6">CGMCC 4.7272</strain>
    </source>
</reference>
<keyword evidence="7" id="KW-1185">Reference proteome</keyword>
<evidence type="ECO:0000313" key="6">
    <source>
        <dbReference type="EMBL" id="GGJ24671.1"/>
    </source>
</evidence>
<dbReference type="PANTHER" id="PTHR20941:SF8">
    <property type="entry name" value="INACTIVE DIHYDROPTEROATE SYNTHASE 2"/>
    <property type="match status" value="1"/>
</dbReference>
<dbReference type="PANTHER" id="PTHR20941">
    <property type="entry name" value="FOLATE SYNTHESIS PROTEINS"/>
    <property type="match status" value="1"/>
</dbReference>
<organism evidence="6 7">
    <name type="scientific">Streptomyces lacrimifluminis</name>
    <dbReference type="NCBI Taxonomy" id="1500077"/>
    <lineage>
        <taxon>Bacteria</taxon>
        <taxon>Bacillati</taxon>
        <taxon>Actinomycetota</taxon>
        <taxon>Actinomycetes</taxon>
        <taxon>Kitasatosporales</taxon>
        <taxon>Streptomycetaceae</taxon>
        <taxon>Streptomyces</taxon>
    </lineage>
</organism>
<evidence type="ECO:0000256" key="2">
    <source>
        <dbReference type="ARBA" id="ARBA00011738"/>
    </source>
</evidence>
<keyword evidence="4" id="KW-0808">Transferase</keyword>
<dbReference type="Pfam" id="PF00809">
    <property type="entry name" value="Pterin_bind"/>
    <property type="match status" value="1"/>
</dbReference>
<comment type="cofactor">
    <cofactor evidence="4">
        <name>Mg(2+)</name>
        <dbReference type="ChEBI" id="CHEBI:18420"/>
    </cofactor>
</comment>
<dbReference type="PROSITE" id="PS00792">
    <property type="entry name" value="DHPS_1"/>
    <property type="match status" value="1"/>
</dbReference>
<dbReference type="EC" id="2.5.1.15" evidence="4"/>
<dbReference type="GO" id="GO:0046656">
    <property type="term" value="P:folic acid biosynthetic process"/>
    <property type="evidence" value="ECO:0007669"/>
    <property type="project" value="UniProtKB-KW"/>
</dbReference>
<dbReference type="Proteomes" id="UP000625682">
    <property type="component" value="Unassembled WGS sequence"/>
</dbReference>
<comment type="function">
    <text evidence="4">Catalyzes the condensation of para-aminobenzoate (pABA) with 6-hydroxymethyl-7,8-dihydropterin diphosphate (DHPt-PP) to form 7,8-dihydropteroate (H2Pte), the immediate precursor of folate derivatives.</text>
</comment>
<dbReference type="InterPro" id="IPR011005">
    <property type="entry name" value="Dihydropteroate_synth-like_sf"/>
</dbReference>
<dbReference type="PROSITE" id="PS50972">
    <property type="entry name" value="PTERIN_BINDING"/>
    <property type="match status" value="1"/>
</dbReference>
<comment type="similarity">
    <text evidence="1 4">Belongs to the DHPS family.</text>
</comment>
<dbReference type="CDD" id="cd00739">
    <property type="entry name" value="DHPS"/>
    <property type="match status" value="1"/>
</dbReference>
<keyword evidence="4" id="KW-0289">Folate biosynthesis</keyword>
<dbReference type="GO" id="GO:0046872">
    <property type="term" value="F:metal ion binding"/>
    <property type="evidence" value="ECO:0007669"/>
    <property type="project" value="UniProtKB-KW"/>
</dbReference>
<keyword evidence="4" id="KW-0479">Metal-binding</keyword>
<dbReference type="InterPro" id="IPR000489">
    <property type="entry name" value="Pterin-binding_dom"/>
</dbReference>
<evidence type="ECO:0000256" key="3">
    <source>
        <dbReference type="ARBA" id="ARBA00058850"/>
    </source>
</evidence>
<evidence type="ECO:0000259" key="5">
    <source>
        <dbReference type="PROSITE" id="PS50972"/>
    </source>
</evidence>
<feature type="domain" description="Pterin-binding" evidence="5">
    <location>
        <begin position="58"/>
        <end position="311"/>
    </location>
</feature>
<dbReference type="Gene3D" id="3.20.20.20">
    <property type="entry name" value="Dihydropteroate synthase-like"/>
    <property type="match status" value="1"/>
</dbReference>
<comment type="caution">
    <text evidence="6">The sequence shown here is derived from an EMBL/GenBank/DDBJ whole genome shotgun (WGS) entry which is preliminary data.</text>
</comment>
<comment type="function">
    <text evidence="3">Has very low affinity for the DHPS substrate 6-hydroxymethyl-7,8-dihydropterin-pyrophosphate, but can bind the inhibitor dapsone. Seems to lack dihydropteroate synthase activity, and does probably not function in folate metabolism.</text>
</comment>
<dbReference type="InterPro" id="IPR045031">
    <property type="entry name" value="DHP_synth-like"/>
</dbReference>
<dbReference type="SUPFAM" id="SSF51717">
    <property type="entry name" value="Dihydropteroate synthetase-like"/>
    <property type="match status" value="1"/>
</dbReference>
<reference evidence="6" key="1">
    <citation type="journal article" date="2014" name="Int. J. Syst. Evol. Microbiol.">
        <title>Complete genome sequence of Corynebacterium casei LMG S-19264T (=DSM 44701T), isolated from a smear-ripened cheese.</title>
        <authorList>
            <consortium name="US DOE Joint Genome Institute (JGI-PGF)"/>
            <person name="Walter F."/>
            <person name="Albersmeier A."/>
            <person name="Kalinowski J."/>
            <person name="Ruckert C."/>
        </authorList>
    </citation>
    <scope>NUCLEOTIDE SEQUENCE</scope>
    <source>
        <strain evidence="6">CGMCC 4.7272</strain>
    </source>
</reference>
<evidence type="ECO:0000313" key="7">
    <source>
        <dbReference type="Proteomes" id="UP000625682"/>
    </source>
</evidence>
<name>A0A917KQK6_9ACTN</name>